<gene>
    <name evidence="1" type="ORF">TIFTF001_049630</name>
</gene>
<accession>A0AA87ZPT6</accession>
<dbReference type="AlphaFoldDB" id="A0AA87ZPT6"/>
<keyword evidence="2" id="KW-1185">Reference proteome</keyword>
<dbReference type="EMBL" id="BTGU01007307">
    <property type="protein sequence ID" value="GMN30688.1"/>
    <property type="molecule type" value="Genomic_DNA"/>
</dbReference>
<evidence type="ECO:0000313" key="1">
    <source>
        <dbReference type="EMBL" id="GMN30688.1"/>
    </source>
</evidence>
<reference evidence="1" key="1">
    <citation type="submission" date="2023-07" db="EMBL/GenBank/DDBJ databases">
        <title>draft genome sequence of fig (Ficus carica).</title>
        <authorList>
            <person name="Takahashi T."/>
            <person name="Nishimura K."/>
        </authorList>
    </citation>
    <scope>NUCLEOTIDE SEQUENCE</scope>
</reference>
<sequence length="143" mass="15000">MTSPVGDRMRYLPKPSRSLSGSHVFCLYGVYRVGPSIQKVCHSTIYTCLPPLKALGAATITGSSAASVVIAPTCHYATSAAGTGTASASAKERISGSLDLPNGFQYAYTVSLYTHDSGSQVIDDSTIGGRWKTRLSESRPGGH</sequence>
<protein>
    <submittedName>
        <fullName evidence="1">Uncharacterized protein</fullName>
    </submittedName>
</protein>
<comment type="caution">
    <text evidence="1">The sequence shown here is derived from an EMBL/GenBank/DDBJ whole genome shotgun (WGS) entry which is preliminary data.</text>
</comment>
<name>A0AA87ZPT6_FICCA</name>
<dbReference type="Proteomes" id="UP001187192">
    <property type="component" value="Unassembled WGS sequence"/>
</dbReference>
<organism evidence="1 2">
    <name type="scientific">Ficus carica</name>
    <name type="common">Common fig</name>
    <dbReference type="NCBI Taxonomy" id="3494"/>
    <lineage>
        <taxon>Eukaryota</taxon>
        <taxon>Viridiplantae</taxon>
        <taxon>Streptophyta</taxon>
        <taxon>Embryophyta</taxon>
        <taxon>Tracheophyta</taxon>
        <taxon>Spermatophyta</taxon>
        <taxon>Magnoliopsida</taxon>
        <taxon>eudicotyledons</taxon>
        <taxon>Gunneridae</taxon>
        <taxon>Pentapetalae</taxon>
        <taxon>rosids</taxon>
        <taxon>fabids</taxon>
        <taxon>Rosales</taxon>
        <taxon>Moraceae</taxon>
        <taxon>Ficeae</taxon>
        <taxon>Ficus</taxon>
    </lineage>
</organism>
<evidence type="ECO:0000313" key="2">
    <source>
        <dbReference type="Proteomes" id="UP001187192"/>
    </source>
</evidence>
<proteinExistence type="predicted"/>